<protein>
    <submittedName>
        <fullName evidence="4">TetR family transcriptional regulator</fullName>
    </submittedName>
</protein>
<dbReference type="InterPro" id="IPR009057">
    <property type="entry name" value="Homeodomain-like_sf"/>
</dbReference>
<evidence type="ECO:0000256" key="2">
    <source>
        <dbReference type="PROSITE-ProRule" id="PRU00335"/>
    </source>
</evidence>
<dbReference type="AlphaFoldDB" id="A0A239ZSB0"/>
<dbReference type="PROSITE" id="PS50977">
    <property type="entry name" value="HTH_TETR_2"/>
    <property type="match status" value="1"/>
</dbReference>
<dbReference type="PANTHER" id="PTHR43479">
    <property type="entry name" value="ACREF/ENVCD OPERON REPRESSOR-RELATED"/>
    <property type="match status" value="1"/>
</dbReference>
<name>A0A239ZSB0_9STAP</name>
<dbReference type="InterPro" id="IPR001647">
    <property type="entry name" value="HTH_TetR"/>
</dbReference>
<dbReference type="EMBL" id="LT906462">
    <property type="protein sequence ID" value="SNV73839.1"/>
    <property type="molecule type" value="Genomic_DNA"/>
</dbReference>
<sequence length="214" mass="24214">MNRSIIEIVNEQINKQAGISNKQQSVLLSATELFSMKGFNNTSTKDIASLAQVSEGTVYKHFKTKDELLHAGLLPLYKSVVAPEIVKEFTNELSQCKDLESFVDTFVDNRIEFIHKNKNLLKIILGEVMFNDNIQTLMYNLLQEMVAPAIESLIQNLKNNNQIDPEIRNHNAFQALATNTISVMLPVLLSHNYDVSKLNSDISATKYLLLKMLK</sequence>
<feature type="DNA-binding region" description="H-T-H motif" evidence="2">
    <location>
        <begin position="43"/>
        <end position="62"/>
    </location>
</feature>
<reference evidence="4 5" key="1">
    <citation type="submission" date="2017-06" db="EMBL/GenBank/DDBJ databases">
        <authorList>
            <consortium name="Pathogen Informatics"/>
        </authorList>
    </citation>
    <scope>NUCLEOTIDE SEQUENCE [LARGE SCALE GENOMIC DNA]</scope>
    <source>
        <strain evidence="4 5">NCTC13839</strain>
    </source>
</reference>
<keyword evidence="1 2" id="KW-0238">DNA-binding</keyword>
<dbReference type="GO" id="GO:0003677">
    <property type="term" value="F:DNA binding"/>
    <property type="evidence" value="ECO:0007669"/>
    <property type="project" value="UniProtKB-UniRule"/>
</dbReference>
<evidence type="ECO:0000259" key="3">
    <source>
        <dbReference type="PROSITE" id="PS50977"/>
    </source>
</evidence>
<evidence type="ECO:0000313" key="4">
    <source>
        <dbReference type="EMBL" id="SNV73839.1"/>
    </source>
</evidence>
<gene>
    <name evidence="4" type="ORF">SAMEA4384403_01841</name>
</gene>
<accession>A0A239ZSB0</accession>
<organism evidence="4 5">
    <name type="scientific">Mammaliicoccus stepanovicii</name>
    <dbReference type="NCBI Taxonomy" id="643214"/>
    <lineage>
        <taxon>Bacteria</taxon>
        <taxon>Bacillati</taxon>
        <taxon>Bacillota</taxon>
        <taxon>Bacilli</taxon>
        <taxon>Bacillales</taxon>
        <taxon>Staphylococcaceae</taxon>
        <taxon>Mammaliicoccus</taxon>
    </lineage>
</organism>
<dbReference type="Pfam" id="PF00440">
    <property type="entry name" value="TetR_N"/>
    <property type="match status" value="1"/>
</dbReference>
<dbReference type="PROSITE" id="PS01081">
    <property type="entry name" value="HTH_TETR_1"/>
    <property type="match status" value="1"/>
</dbReference>
<dbReference type="OrthoDB" id="9780824at2"/>
<dbReference type="KEGG" id="sste:SAMEA4384403_1841"/>
<dbReference type="Proteomes" id="UP000242084">
    <property type="component" value="Chromosome 1"/>
</dbReference>
<proteinExistence type="predicted"/>
<dbReference type="SUPFAM" id="SSF46689">
    <property type="entry name" value="Homeodomain-like"/>
    <property type="match status" value="1"/>
</dbReference>
<evidence type="ECO:0000256" key="1">
    <source>
        <dbReference type="ARBA" id="ARBA00023125"/>
    </source>
</evidence>
<keyword evidence="5" id="KW-1185">Reference proteome</keyword>
<dbReference type="InterPro" id="IPR023772">
    <property type="entry name" value="DNA-bd_HTH_TetR-type_CS"/>
</dbReference>
<dbReference type="PRINTS" id="PR00455">
    <property type="entry name" value="HTHTETR"/>
</dbReference>
<dbReference type="RefSeq" id="WP_095088829.1">
    <property type="nucleotide sequence ID" value="NZ_BMDM01000001.1"/>
</dbReference>
<dbReference type="InterPro" id="IPR050624">
    <property type="entry name" value="HTH-type_Tx_Regulator"/>
</dbReference>
<feature type="domain" description="HTH tetR-type" evidence="3">
    <location>
        <begin position="20"/>
        <end position="80"/>
    </location>
</feature>
<dbReference type="Gene3D" id="1.10.357.10">
    <property type="entry name" value="Tetracycline Repressor, domain 2"/>
    <property type="match status" value="1"/>
</dbReference>
<dbReference type="PANTHER" id="PTHR43479:SF11">
    <property type="entry name" value="ACREF_ENVCD OPERON REPRESSOR-RELATED"/>
    <property type="match status" value="1"/>
</dbReference>
<evidence type="ECO:0000313" key="5">
    <source>
        <dbReference type="Proteomes" id="UP000242084"/>
    </source>
</evidence>